<accession>A0A0B6CPF1</accession>
<evidence type="ECO:0000313" key="7">
    <source>
        <dbReference type="Proteomes" id="UP000031830"/>
    </source>
</evidence>
<dbReference type="Pfam" id="PF00704">
    <property type="entry name" value="Glyco_hydro_18"/>
    <property type="match status" value="1"/>
</dbReference>
<dbReference type="InterPro" id="IPR001223">
    <property type="entry name" value="Glyco_hydro18_cat"/>
</dbReference>
<evidence type="ECO:0000256" key="3">
    <source>
        <dbReference type="RuleBase" id="RU000489"/>
    </source>
</evidence>
<dbReference type="GO" id="GO:0005975">
    <property type="term" value="P:carbohydrate metabolic process"/>
    <property type="evidence" value="ECO:0007669"/>
    <property type="project" value="InterPro"/>
</dbReference>
<protein>
    <submittedName>
        <fullName evidence="6">Glycosyl hydrolases 18 family protein</fullName>
    </submittedName>
</protein>
<dbReference type="InterPro" id="IPR017853">
    <property type="entry name" value="GH"/>
</dbReference>
<name>A0A0B6CPF1_9GAMM</name>
<dbReference type="GO" id="GO:0004553">
    <property type="term" value="F:hydrolase activity, hydrolyzing O-glycosyl compounds"/>
    <property type="evidence" value="ECO:0007669"/>
    <property type="project" value="InterPro"/>
</dbReference>
<keyword evidence="4" id="KW-0732">Signal</keyword>
<evidence type="ECO:0000256" key="4">
    <source>
        <dbReference type="SAM" id="SignalP"/>
    </source>
</evidence>
<dbReference type="STRING" id="28110.KU46_471"/>
<dbReference type="Proteomes" id="UP000031830">
    <property type="component" value="Chromosome"/>
</dbReference>
<reference evidence="6 7" key="1">
    <citation type="journal article" date="2015" name="Genome Announc.">
        <title>Genome sequencing of 18 francisella strains to aid in assay development and testing.</title>
        <authorList>
            <person name="Johnson S.L."/>
            <person name="Daligault H.E."/>
            <person name="Davenport K.W."/>
            <person name="Coyne S.R."/>
            <person name="Frey K.G."/>
            <person name="Koroleva G.I."/>
            <person name="Broomall S.M."/>
            <person name="Bishop-Lilly K.A."/>
            <person name="Bruce D.C."/>
            <person name="Chertkov O."/>
            <person name="Freitas T."/>
            <person name="Jaissle J."/>
            <person name="Ladner J.T."/>
            <person name="Rosenzweig C.N."/>
            <person name="Gibbons H.S."/>
            <person name="Palacios G.F."/>
            <person name="Redden C.L."/>
            <person name="Xu Y."/>
            <person name="Minogue T.D."/>
            <person name="Chain P.S."/>
        </authorList>
    </citation>
    <scope>NUCLEOTIDE SEQUENCE [LARGE SCALE GENOMIC DNA]</scope>
    <source>
        <strain evidence="6 7">GA01-2794</strain>
    </source>
</reference>
<dbReference type="RefSeq" id="WP_044527035.1">
    <property type="nucleotide sequence ID" value="NZ_CP009440.1"/>
</dbReference>
<evidence type="ECO:0000259" key="5">
    <source>
        <dbReference type="PROSITE" id="PS51910"/>
    </source>
</evidence>
<dbReference type="PROSITE" id="PS51910">
    <property type="entry name" value="GH18_2"/>
    <property type="match status" value="1"/>
</dbReference>
<evidence type="ECO:0000256" key="2">
    <source>
        <dbReference type="ARBA" id="ARBA00023295"/>
    </source>
</evidence>
<dbReference type="EMBL" id="CP009440">
    <property type="protein sequence ID" value="AJI52359.1"/>
    <property type="molecule type" value="Genomic_DNA"/>
</dbReference>
<dbReference type="Gene3D" id="3.20.20.80">
    <property type="entry name" value="Glycosidases"/>
    <property type="match status" value="1"/>
</dbReference>
<evidence type="ECO:0000313" key="6">
    <source>
        <dbReference type="EMBL" id="AJI52359.1"/>
    </source>
</evidence>
<dbReference type="InterPro" id="IPR001579">
    <property type="entry name" value="Glyco_hydro_18_chit_AS"/>
</dbReference>
<feature type="chain" id="PRO_5002107753" evidence="4">
    <location>
        <begin position="22"/>
        <end position="741"/>
    </location>
</feature>
<organism evidence="6 7">
    <name type="scientific">Francisella philomiragia</name>
    <dbReference type="NCBI Taxonomy" id="28110"/>
    <lineage>
        <taxon>Bacteria</taxon>
        <taxon>Pseudomonadati</taxon>
        <taxon>Pseudomonadota</taxon>
        <taxon>Gammaproteobacteria</taxon>
        <taxon>Thiotrichales</taxon>
        <taxon>Francisellaceae</taxon>
        <taxon>Francisella</taxon>
    </lineage>
</organism>
<dbReference type="SUPFAM" id="SSF51445">
    <property type="entry name" value="(Trans)glycosidases"/>
    <property type="match status" value="1"/>
</dbReference>
<dbReference type="PROSITE" id="PS01095">
    <property type="entry name" value="GH18_1"/>
    <property type="match status" value="1"/>
</dbReference>
<evidence type="ECO:0000256" key="1">
    <source>
        <dbReference type="ARBA" id="ARBA00022801"/>
    </source>
</evidence>
<proteinExistence type="predicted"/>
<sequence>MKYKKLLISALLTACGATSYAAAVNYNAGTSYSKGQEVNNAGSCYVCDIPGWCSSSAAWAYAPGTGTAWQQAWTEGCENPGPSPDPTTEKTISVKLSGDSLPADAKIEFSANGKSYTVTNNQVTLPYSDSQTINYAISATNGSISPNSFAMTKDSSSINLTYTKQPAPVPGKCDTIPADVKDFIPNGQGGFWGGYSKGAFVKFDGSIYQLLNDYWTSASPADSSAWVLCEAIVQAQVNIKTTGLPQAIDKVDVKIGSQTYTINPNNPTPITVAKGSYDVSVSSVLSSDASKNYVAKTITPNPVVVNEETTEINLNINFQAEDVKPANVSFNVKFPEDASPSKTVTAKRISSNGDKYGDSINLDNGSNTTTIPSKGEFTIKPESYEINGTNYNANSITIVDGKVQDDNTISYEVAGAWPEKVIGGYTASWGADWNHKITSIDNMGENGYNIALLAFGKIINTSVGMFDDATICASGCTWDYDYTKKDAPLVIMSFGGIAHENTWTPDLSSDQSINKIAEDAVSFAAENHINGVDFDLEGASTGISDADVVLVDGIQTYPKITKLITAIREAANKQADKFPRGFFITAAPQTDGNDLYWAASGNKKFDSMLNADACGGHECFDSIFVQNYNSAKMNPNTAYDIVTRLLTAGNNTKTKFVMGYDLASGEWANNYPVIGWESETNGSDAPIVSATKFAKEHQDIGAFVWQAEQDKFGGASNKGVMTTGNDSYSFAHAMKEVYNIK</sequence>
<feature type="signal peptide" evidence="4">
    <location>
        <begin position="1"/>
        <end position="21"/>
    </location>
</feature>
<dbReference type="OrthoDB" id="315328at2"/>
<dbReference type="AlphaFoldDB" id="A0A0B6CPF1"/>
<feature type="domain" description="GH18" evidence="5">
    <location>
        <begin position="420"/>
        <end position="741"/>
    </location>
</feature>
<keyword evidence="2 3" id="KW-0326">Glycosidase</keyword>
<keyword evidence="1 3" id="KW-0378">Hydrolase</keyword>
<gene>
    <name evidence="6" type="ORF">LA55_2043</name>
</gene>
<dbReference type="KEGG" id="fpz:LA55_2043"/>